<dbReference type="Pfam" id="PF13205">
    <property type="entry name" value="Big_5"/>
    <property type="match status" value="3"/>
</dbReference>
<reference evidence="6 7" key="1">
    <citation type="submission" date="2019-06" db="EMBL/GenBank/DDBJ databases">
        <title>Sequencing the genomes of 1000 actinobacteria strains.</title>
        <authorList>
            <person name="Klenk H.-P."/>
        </authorList>
    </citation>
    <scope>NUCLEOTIDE SEQUENCE [LARGE SCALE GENOMIC DNA]</scope>
    <source>
        <strain evidence="6 7">DSM 12335</strain>
    </source>
</reference>
<dbReference type="InterPro" id="IPR014756">
    <property type="entry name" value="Ig_E-set"/>
</dbReference>
<feature type="domain" description="N,N-dimethylformamidase beta subunit-like C-terminal" evidence="5">
    <location>
        <begin position="106"/>
        <end position="499"/>
    </location>
</feature>
<name>A0A542YLK3_9MICO</name>
<dbReference type="InterPro" id="IPR046540">
    <property type="entry name" value="DMFA2_C"/>
</dbReference>
<feature type="region of interest" description="Disordered" evidence="2">
    <location>
        <begin position="351"/>
        <end position="373"/>
    </location>
</feature>
<feature type="domain" description="DUF4082" evidence="4">
    <location>
        <begin position="1189"/>
        <end position="1332"/>
    </location>
</feature>
<dbReference type="SUPFAM" id="SSF81296">
    <property type="entry name" value="E set domains"/>
    <property type="match status" value="1"/>
</dbReference>
<dbReference type="InterPro" id="IPR032812">
    <property type="entry name" value="SbsA_Ig"/>
</dbReference>
<feature type="domain" description="DUF4082" evidence="4">
    <location>
        <begin position="652"/>
        <end position="795"/>
    </location>
</feature>
<evidence type="ECO:0000259" key="3">
    <source>
        <dbReference type="Pfam" id="PF13205"/>
    </source>
</evidence>
<gene>
    <name evidence="6" type="ORF">FB467_0038</name>
</gene>
<feature type="domain" description="DUF4082" evidence="4">
    <location>
        <begin position="1451"/>
        <end position="1598"/>
    </location>
</feature>
<dbReference type="Gene3D" id="2.60.40.650">
    <property type="match status" value="1"/>
</dbReference>
<accession>A0A542YLK3</accession>
<protein>
    <submittedName>
        <fullName evidence="6">Molybdenum-dependent oxidoreductase-like protein</fullName>
    </submittedName>
</protein>
<dbReference type="InterPro" id="IPR025141">
    <property type="entry name" value="DUF4082"/>
</dbReference>
<feature type="domain" description="DUF4082" evidence="4">
    <location>
        <begin position="920"/>
        <end position="1063"/>
    </location>
</feature>
<dbReference type="Pfam" id="PF13313">
    <property type="entry name" value="DUF4082"/>
    <property type="match status" value="4"/>
</dbReference>
<evidence type="ECO:0000259" key="4">
    <source>
        <dbReference type="Pfam" id="PF13313"/>
    </source>
</evidence>
<sequence>MGQSSVGSRESGGLSRRRFLGYTGVSGAAAAVSATASAGAAGAAPARSAAFGQTVAQENALPGAPVSEWESWGDDEAIAGFTTAYSFDPGQTVRFKIKTDAPQHRIRIYRLGWYQGHGARHLADVTPSVSLPQAQPDPIVDGPTGLIDCGNWAESASWTIPTDAISGVYYALFDRLDGGRSSHTVFVVRRQAASDILVQTSEMTMHAYNRYGGNSLYFGEPAGRAYKVSYNRPFNNGEAESNFFNAEIALVRWLERNGYDVAYCGGIDIHQSGSLLQGRKVFISSGHDEYVTGPQRDHVTAARDAGVHLIFMTGNEYFWRVRMEPSMDGASTQDRTMVCYKETLDSAKTDPLPEWTGTWRDPRFSPPSNGGRPENELTGQLFRAILPISAPDFRITVPAEFSQHRIWRNTTVTTLQQGESYDLAPNTLGYEFDVDADNGFRPPGLIRLSTTEAEVPQLLVDYGATYIQGTCTHHLTMYRAASGALVWGLGTVQWSYGLDEYHICDPGTPTDVVMQQATLNVLADMGVQPVTRQSDLVAASASTDTIAPNTTITAPIAGTHMPIGSPVTVTGTAVDSGGGIVASVEVSVDGGESWHLATGREAWSYVFTPMVIGGLTVQARAVDDSCNIGQVATVVLEGAPRGYPCAIWAEGAVPETQSVNEAEPIEVGVRFQAEIDGFVTGLRFFKGQGNTGLHVGTLWSADGSQLASATFGEETESGWQQVSIPGVAVSAGTTYVASVFMPVGRYAGDAGYFQSAYELPPLRALANGEVGGNGVYRYGAPGFPTSSFGASNYWIDVVFDTDNHALPVVIDHSPASGLQSVATTTDLTVTFSEQVEADSIVITLLGADDSQITATTDYDSNTRTATFSTSSALTPLTEYSATVEGAADSHGNVMEPFVWVFTTIGPPGTSPTSLWDTSATPASVDADPSPVELGMKFRVSTVGSVTALRFHKAAGSSGLHVGHLWSEAGDLLATSTYTHETASGWQQTRLETPVEVSPGQAYVVSYHAPYGTYGVTSAMFNGTDVSRGPLRAPDGGSSGGNGVYAFGSGGFPVNSWGNANYWVDVVFETAPDIGPPSVVNVEPAPELISVALDSKVTVAFNEPVSPGSVEMVLRDSGETVVPGSLSYDGETATATLIPSAPLDSATEYSVSVKASDLGGNAMAEPYAWTFRTVTTDGGSPVTLWDSGARPAVEAESDGAAVELGVRVRVSRPGEIRGLRFYKGPGNDGPHVGHFWTATGDLLGSVTFLNETRSGWQQAFFSDPISVEAGSTYVASYHAPAGHYAATGGGLSSPHSNGPLTAPASTGQAGNGLFSYGPGGFPSNTWGNANYWVDVIFADSAAPTIVGRSPSSGATVAPDAVVRVTFDEAIEPDTIAISLRDSTGSAVVGGIDYDATEMVATLTPGSPLVAGGTYTVTVEAAEDLDGNSLQAPVAWSFSVVAATFVSLWTASTVPGTTLVNDPGSVNVGMKFRAMVDGAVHGVRFFKGGPSNSGPHTGVLWEADGNQLASVTLGGETARGWQLGMFAVPVAVTAGTMYVVSYLAPNGYYAADGGFFSGGGFTNGPLEALQNGAEGGNGVYVYSSDVAFPTSSYNGANYWVDVLFLPESEA</sequence>
<dbReference type="InterPro" id="IPR014755">
    <property type="entry name" value="Cu-Rt/internalin_Ig-like"/>
</dbReference>
<dbReference type="EMBL" id="VFOP01000001">
    <property type="protein sequence ID" value="TQL48975.1"/>
    <property type="molecule type" value="Genomic_DNA"/>
</dbReference>
<dbReference type="Pfam" id="PF17957">
    <property type="entry name" value="Big_7"/>
    <property type="match status" value="1"/>
</dbReference>
<proteinExistence type="predicted"/>
<evidence type="ECO:0000313" key="6">
    <source>
        <dbReference type="EMBL" id="TQL48975.1"/>
    </source>
</evidence>
<dbReference type="InterPro" id="IPR006311">
    <property type="entry name" value="TAT_signal"/>
</dbReference>
<dbReference type="Proteomes" id="UP000319516">
    <property type="component" value="Unassembled WGS sequence"/>
</dbReference>
<evidence type="ECO:0000259" key="5">
    <source>
        <dbReference type="Pfam" id="PF20254"/>
    </source>
</evidence>
<evidence type="ECO:0000256" key="1">
    <source>
        <dbReference type="ARBA" id="ARBA00022729"/>
    </source>
</evidence>
<evidence type="ECO:0000256" key="2">
    <source>
        <dbReference type="SAM" id="MobiDB-lite"/>
    </source>
</evidence>
<dbReference type="Gene3D" id="2.60.40.1220">
    <property type="match status" value="3"/>
</dbReference>
<dbReference type="Pfam" id="PF20254">
    <property type="entry name" value="DMFA2_C"/>
    <property type="match status" value="1"/>
</dbReference>
<feature type="domain" description="SbsA Ig-like" evidence="3">
    <location>
        <begin position="1338"/>
        <end position="1437"/>
    </location>
</feature>
<feature type="domain" description="SbsA Ig-like" evidence="3">
    <location>
        <begin position="1073"/>
        <end position="1172"/>
    </location>
</feature>
<keyword evidence="1" id="KW-0732">Signal</keyword>
<comment type="caution">
    <text evidence="6">The sequence shown here is derived from an EMBL/GenBank/DDBJ whole genome shotgun (WGS) entry which is preliminary data.</text>
</comment>
<organism evidence="6 7">
    <name type="scientific">Ornithinicoccus hortensis</name>
    <dbReference type="NCBI Taxonomy" id="82346"/>
    <lineage>
        <taxon>Bacteria</taxon>
        <taxon>Bacillati</taxon>
        <taxon>Actinomycetota</taxon>
        <taxon>Actinomycetes</taxon>
        <taxon>Micrococcales</taxon>
        <taxon>Intrasporangiaceae</taxon>
        <taxon>Ornithinicoccus</taxon>
    </lineage>
</organism>
<feature type="domain" description="SbsA Ig-like" evidence="3">
    <location>
        <begin position="807"/>
        <end position="903"/>
    </location>
</feature>
<dbReference type="PROSITE" id="PS51318">
    <property type="entry name" value="TAT"/>
    <property type="match status" value="1"/>
</dbReference>
<evidence type="ECO:0000313" key="7">
    <source>
        <dbReference type="Proteomes" id="UP000319516"/>
    </source>
</evidence>
<keyword evidence="7" id="KW-1185">Reference proteome</keyword>